<dbReference type="PANTHER" id="PTHR13650:SF0">
    <property type="entry name" value="SPATACSIN"/>
    <property type="match status" value="1"/>
</dbReference>
<dbReference type="InterPro" id="IPR028107">
    <property type="entry name" value="Spatacsin_C_dom"/>
</dbReference>
<sequence>MKQLQFLQIRKSGVRLDISIIFDTKNSRQAVITCINELLEKHHFDVALNIAQIENLPPDLILIKEKTLLSTRLSSFSSCMFSINTRDPANSLLIQTTVCVDSSMNDILAILKLLSEHLCHSVEIGQNIFMSYRISINIETPYQIVVVTADYMKILKYALEENCMNKLDVVHDFVLMFKWSKHELDLTLVIELLIRAHDCFTADCNMEEISVILKKSKEVISNLLIKQDWKLIKMKFEFLLRKGLKKDNAVKVALLEYFKRFCPDNRYGFHATDFHLQGEKLSKAMISAKQAELIALQLGILTEIPTGGLIVCLLDLNNNQVFSLISSKLSFEQFMILIEAYNFHVDRPSVLIASELGFTDLIEDLIASGQLVYLKDTVWKKGYKN</sequence>
<dbReference type="GO" id="GO:0007268">
    <property type="term" value="P:chemical synaptic transmission"/>
    <property type="evidence" value="ECO:0007669"/>
    <property type="project" value="TreeGrafter"/>
</dbReference>
<dbReference type="InterPro" id="IPR028103">
    <property type="entry name" value="Spatacsin"/>
</dbReference>
<gene>
    <name evidence="2" type="ORF">BDFB_007469</name>
</gene>
<feature type="domain" description="Spatacsin C-terminal" evidence="1">
    <location>
        <begin position="180"/>
        <end position="232"/>
    </location>
</feature>
<dbReference type="GO" id="GO:0007409">
    <property type="term" value="P:axonogenesis"/>
    <property type="evidence" value="ECO:0007669"/>
    <property type="project" value="TreeGrafter"/>
</dbReference>
<reference evidence="2 3" key="1">
    <citation type="submission" date="2017-03" db="EMBL/GenBank/DDBJ databases">
        <title>Genome of the blue death feigning beetle - Asbolus verrucosus.</title>
        <authorList>
            <person name="Rider S.D."/>
        </authorList>
    </citation>
    <scope>NUCLEOTIDE SEQUENCE [LARGE SCALE GENOMIC DNA]</scope>
    <source>
        <strain evidence="2">Butters</strain>
        <tissue evidence="2">Head and leg muscle</tissue>
    </source>
</reference>
<name>A0A482VBA4_ASBVE</name>
<dbReference type="PANTHER" id="PTHR13650">
    <property type="entry name" value="SPATACSIN"/>
    <property type="match status" value="1"/>
</dbReference>
<dbReference type="GO" id="GO:0045202">
    <property type="term" value="C:synapse"/>
    <property type="evidence" value="ECO:0007669"/>
    <property type="project" value="TreeGrafter"/>
</dbReference>
<dbReference type="GO" id="GO:0005737">
    <property type="term" value="C:cytoplasm"/>
    <property type="evidence" value="ECO:0007669"/>
    <property type="project" value="TreeGrafter"/>
</dbReference>
<dbReference type="STRING" id="1661398.A0A482VBA4"/>
<accession>A0A482VBA4</accession>
<dbReference type="Proteomes" id="UP000292052">
    <property type="component" value="Unassembled WGS sequence"/>
</dbReference>
<organism evidence="2 3">
    <name type="scientific">Asbolus verrucosus</name>
    <name type="common">Desert ironclad beetle</name>
    <dbReference type="NCBI Taxonomy" id="1661398"/>
    <lineage>
        <taxon>Eukaryota</taxon>
        <taxon>Metazoa</taxon>
        <taxon>Ecdysozoa</taxon>
        <taxon>Arthropoda</taxon>
        <taxon>Hexapoda</taxon>
        <taxon>Insecta</taxon>
        <taxon>Pterygota</taxon>
        <taxon>Neoptera</taxon>
        <taxon>Endopterygota</taxon>
        <taxon>Coleoptera</taxon>
        <taxon>Polyphaga</taxon>
        <taxon>Cucujiformia</taxon>
        <taxon>Tenebrionidae</taxon>
        <taxon>Pimeliinae</taxon>
        <taxon>Asbolus</taxon>
    </lineage>
</organism>
<protein>
    <submittedName>
        <fullName evidence="2">Spatacsin</fullName>
    </submittedName>
</protein>
<dbReference type="GO" id="GO:0030424">
    <property type="term" value="C:axon"/>
    <property type="evidence" value="ECO:0007669"/>
    <property type="project" value="TreeGrafter"/>
</dbReference>
<proteinExistence type="predicted"/>
<dbReference type="GO" id="GO:0008088">
    <property type="term" value="P:axo-dendritic transport"/>
    <property type="evidence" value="ECO:0007669"/>
    <property type="project" value="TreeGrafter"/>
</dbReference>
<evidence type="ECO:0000313" key="2">
    <source>
        <dbReference type="EMBL" id="RZB40503.1"/>
    </source>
</evidence>
<dbReference type="GO" id="GO:0030425">
    <property type="term" value="C:dendrite"/>
    <property type="evidence" value="ECO:0007669"/>
    <property type="project" value="TreeGrafter"/>
</dbReference>
<keyword evidence="3" id="KW-1185">Reference proteome</keyword>
<dbReference type="Pfam" id="PF14649">
    <property type="entry name" value="Spatacsin_C"/>
    <property type="match status" value="2"/>
</dbReference>
<dbReference type="GO" id="GO:0048489">
    <property type="term" value="P:synaptic vesicle transport"/>
    <property type="evidence" value="ECO:0007669"/>
    <property type="project" value="TreeGrafter"/>
</dbReference>
<dbReference type="EMBL" id="QDEB01118269">
    <property type="protein sequence ID" value="RZB40503.1"/>
    <property type="molecule type" value="Genomic_DNA"/>
</dbReference>
<evidence type="ECO:0000313" key="3">
    <source>
        <dbReference type="Proteomes" id="UP000292052"/>
    </source>
</evidence>
<feature type="domain" description="Spatacsin C-terminal" evidence="1">
    <location>
        <begin position="270"/>
        <end position="350"/>
    </location>
</feature>
<dbReference type="OrthoDB" id="2018754at2759"/>
<dbReference type="AlphaFoldDB" id="A0A482VBA4"/>
<comment type="caution">
    <text evidence="2">The sequence shown here is derived from an EMBL/GenBank/DDBJ whole genome shotgun (WGS) entry which is preliminary data.</text>
</comment>
<evidence type="ECO:0000259" key="1">
    <source>
        <dbReference type="Pfam" id="PF14649"/>
    </source>
</evidence>